<dbReference type="AlphaFoldDB" id="A0A2K1IBY4"/>
<name>A0A2K1IBY4_PHYPA</name>
<dbReference type="Gramene" id="Pp3c26_5770V3.2">
    <property type="protein sequence ID" value="PAC:32917674.CDS.1"/>
    <property type="gene ID" value="Pp3c26_5770"/>
</dbReference>
<dbReference type="Proteomes" id="UP000006727">
    <property type="component" value="Chromosome 26"/>
</dbReference>
<keyword evidence="4" id="KW-1185">Reference proteome</keyword>
<evidence type="ECO:0000313" key="3">
    <source>
        <dbReference type="EnsemblPlants" id="PAC:32917673.CDS.1"/>
    </source>
</evidence>
<evidence type="ECO:0000256" key="1">
    <source>
        <dbReference type="SAM" id="Phobius"/>
    </source>
</evidence>
<reference evidence="2 4" key="1">
    <citation type="journal article" date="2008" name="Science">
        <title>The Physcomitrella genome reveals evolutionary insights into the conquest of land by plants.</title>
        <authorList>
            <person name="Rensing S."/>
            <person name="Lang D."/>
            <person name="Zimmer A."/>
            <person name="Terry A."/>
            <person name="Salamov A."/>
            <person name="Shapiro H."/>
            <person name="Nishiyama T."/>
            <person name="Perroud P.-F."/>
            <person name="Lindquist E."/>
            <person name="Kamisugi Y."/>
            <person name="Tanahashi T."/>
            <person name="Sakakibara K."/>
            <person name="Fujita T."/>
            <person name="Oishi K."/>
            <person name="Shin-I T."/>
            <person name="Kuroki Y."/>
            <person name="Toyoda A."/>
            <person name="Suzuki Y."/>
            <person name="Hashimoto A."/>
            <person name="Yamaguchi K."/>
            <person name="Sugano A."/>
            <person name="Kohara Y."/>
            <person name="Fujiyama A."/>
            <person name="Anterola A."/>
            <person name="Aoki S."/>
            <person name="Ashton N."/>
            <person name="Barbazuk W.B."/>
            <person name="Barker E."/>
            <person name="Bennetzen J."/>
            <person name="Bezanilla M."/>
            <person name="Blankenship R."/>
            <person name="Cho S.H."/>
            <person name="Dutcher S."/>
            <person name="Estelle M."/>
            <person name="Fawcett J.A."/>
            <person name="Gundlach H."/>
            <person name="Hanada K."/>
            <person name="Heyl A."/>
            <person name="Hicks K.A."/>
            <person name="Hugh J."/>
            <person name="Lohr M."/>
            <person name="Mayer K."/>
            <person name="Melkozernov A."/>
            <person name="Murata T."/>
            <person name="Nelson D."/>
            <person name="Pils B."/>
            <person name="Prigge M."/>
            <person name="Reiss B."/>
            <person name="Renner T."/>
            <person name="Rombauts S."/>
            <person name="Rushton P."/>
            <person name="Sanderfoot A."/>
            <person name="Schween G."/>
            <person name="Shiu S.-H."/>
            <person name="Stueber K."/>
            <person name="Theodoulou F.L."/>
            <person name="Tu H."/>
            <person name="Van de Peer Y."/>
            <person name="Verrier P.J."/>
            <person name="Waters E."/>
            <person name="Wood A."/>
            <person name="Yang L."/>
            <person name="Cove D."/>
            <person name="Cuming A."/>
            <person name="Hasebe M."/>
            <person name="Lucas S."/>
            <person name="Mishler D.B."/>
            <person name="Reski R."/>
            <person name="Grigoriev I."/>
            <person name="Quatrano R.S."/>
            <person name="Boore J.L."/>
        </authorList>
    </citation>
    <scope>NUCLEOTIDE SEQUENCE [LARGE SCALE GENOMIC DNA]</scope>
    <source>
        <strain evidence="3 4">cv. Gransden 2004</strain>
    </source>
</reference>
<sequence>MLIEDKTINSIRYKLIDSIFRNNNRALDGLSKKVARSSKLLRIYIAIVLSFLTLVKQ</sequence>
<dbReference type="EnsemblPlants" id="Pp3c26_5770V3.1">
    <property type="protein sequence ID" value="PAC:32917673.CDS.1"/>
    <property type="gene ID" value="Pp3c26_5770"/>
</dbReference>
<keyword evidence="1" id="KW-0812">Transmembrane</keyword>
<protein>
    <submittedName>
        <fullName evidence="2 3">Uncharacterized protein</fullName>
    </submittedName>
</protein>
<organism evidence="2">
    <name type="scientific">Physcomitrium patens</name>
    <name type="common">Spreading-leaved earth moss</name>
    <name type="synonym">Physcomitrella patens</name>
    <dbReference type="NCBI Taxonomy" id="3218"/>
    <lineage>
        <taxon>Eukaryota</taxon>
        <taxon>Viridiplantae</taxon>
        <taxon>Streptophyta</taxon>
        <taxon>Embryophyta</taxon>
        <taxon>Bryophyta</taxon>
        <taxon>Bryophytina</taxon>
        <taxon>Bryopsida</taxon>
        <taxon>Funariidae</taxon>
        <taxon>Funariales</taxon>
        <taxon>Funariaceae</taxon>
        <taxon>Physcomitrium</taxon>
    </lineage>
</organism>
<gene>
    <name evidence="2" type="ORF">PHYPA_030281</name>
</gene>
<keyword evidence="1" id="KW-0472">Membrane</keyword>
<dbReference type="InParanoid" id="A0A2K1IBY4"/>
<reference evidence="2 4" key="2">
    <citation type="journal article" date="2018" name="Plant J.">
        <title>The Physcomitrella patens chromosome-scale assembly reveals moss genome structure and evolution.</title>
        <authorList>
            <person name="Lang D."/>
            <person name="Ullrich K.K."/>
            <person name="Murat F."/>
            <person name="Fuchs J."/>
            <person name="Jenkins J."/>
            <person name="Haas F.B."/>
            <person name="Piednoel M."/>
            <person name="Gundlach H."/>
            <person name="Van Bel M."/>
            <person name="Meyberg R."/>
            <person name="Vives C."/>
            <person name="Morata J."/>
            <person name="Symeonidi A."/>
            <person name="Hiss M."/>
            <person name="Muchero W."/>
            <person name="Kamisugi Y."/>
            <person name="Saleh O."/>
            <person name="Blanc G."/>
            <person name="Decker E.L."/>
            <person name="van Gessel N."/>
            <person name="Grimwood J."/>
            <person name="Hayes R.D."/>
            <person name="Graham S.W."/>
            <person name="Gunter L.E."/>
            <person name="McDaniel S.F."/>
            <person name="Hoernstein S.N.W."/>
            <person name="Larsson A."/>
            <person name="Li F.W."/>
            <person name="Perroud P.F."/>
            <person name="Phillips J."/>
            <person name="Ranjan P."/>
            <person name="Rokshar D.S."/>
            <person name="Rothfels C.J."/>
            <person name="Schneider L."/>
            <person name="Shu S."/>
            <person name="Stevenson D.W."/>
            <person name="Thummler F."/>
            <person name="Tillich M."/>
            <person name="Villarreal Aguilar J.C."/>
            <person name="Widiez T."/>
            <person name="Wong G.K."/>
            <person name="Wymore A."/>
            <person name="Zhang Y."/>
            <person name="Zimmer A.D."/>
            <person name="Quatrano R.S."/>
            <person name="Mayer K.F.X."/>
            <person name="Goodstein D."/>
            <person name="Casacuberta J.M."/>
            <person name="Vandepoele K."/>
            <person name="Reski R."/>
            <person name="Cuming A.C."/>
            <person name="Tuskan G.A."/>
            <person name="Maumus F."/>
            <person name="Salse J."/>
            <person name="Schmutz J."/>
            <person name="Rensing S.A."/>
        </authorList>
    </citation>
    <scope>NUCLEOTIDE SEQUENCE [LARGE SCALE GENOMIC DNA]</scope>
    <source>
        <strain evidence="3 4">cv. Gransden 2004</strain>
    </source>
</reference>
<feature type="transmembrane region" description="Helical" evidence="1">
    <location>
        <begin position="40"/>
        <end position="55"/>
    </location>
</feature>
<dbReference type="Gramene" id="Pp3c26_5770V3.1">
    <property type="protein sequence ID" value="PAC:32917673.CDS.1"/>
    <property type="gene ID" value="Pp3c26_5770"/>
</dbReference>
<evidence type="ECO:0000313" key="4">
    <source>
        <dbReference type="Proteomes" id="UP000006727"/>
    </source>
</evidence>
<keyword evidence="1" id="KW-1133">Transmembrane helix</keyword>
<evidence type="ECO:0000313" key="2">
    <source>
        <dbReference type="EMBL" id="PNR26800.1"/>
    </source>
</evidence>
<dbReference type="EMBL" id="ABEU02000026">
    <property type="protein sequence ID" value="PNR26800.1"/>
    <property type="molecule type" value="Genomic_DNA"/>
</dbReference>
<dbReference type="EnsemblPlants" id="Pp3c26_5770V3.2">
    <property type="protein sequence ID" value="PAC:32917674.CDS.1"/>
    <property type="gene ID" value="Pp3c26_5770"/>
</dbReference>
<reference evidence="3" key="3">
    <citation type="submission" date="2020-12" db="UniProtKB">
        <authorList>
            <consortium name="EnsemblPlants"/>
        </authorList>
    </citation>
    <scope>IDENTIFICATION</scope>
</reference>
<proteinExistence type="predicted"/>
<accession>A0A2K1IBY4</accession>